<dbReference type="Pfam" id="PF01578">
    <property type="entry name" value="Cytochrom_C_asm"/>
    <property type="match status" value="1"/>
</dbReference>
<feature type="transmembrane region" description="Helical" evidence="1">
    <location>
        <begin position="240"/>
        <end position="261"/>
    </location>
</feature>
<reference evidence="3" key="1">
    <citation type="submission" date="2018-06" db="EMBL/GenBank/DDBJ databases">
        <authorList>
            <person name="Zhirakovskaya E."/>
        </authorList>
    </citation>
    <scope>NUCLEOTIDE SEQUENCE</scope>
</reference>
<dbReference type="GO" id="GO:0020037">
    <property type="term" value="F:heme binding"/>
    <property type="evidence" value="ECO:0007669"/>
    <property type="project" value="InterPro"/>
</dbReference>
<accession>A0A3B0ZYE0</accession>
<evidence type="ECO:0000256" key="1">
    <source>
        <dbReference type="SAM" id="Phobius"/>
    </source>
</evidence>
<evidence type="ECO:0000259" key="2">
    <source>
        <dbReference type="Pfam" id="PF01578"/>
    </source>
</evidence>
<feature type="transmembrane region" description="Helical" evidence="1">
    <location>
        <begin position="36"/>
        <end position="58"/>
    </location>
</feature>
<sequence>MLFLSITTSLIYCFDAVLFILRLMNIPISVFNKKSLLISIGFIASVLHLYILSQIMISPLGIDISIFSILSLTSWLILTLLLLATLKYPVENLAIIIMPIAAFFIILRYLSPHHFYLNQQLSIGLESHILLSILSYSLLSIAAVQAIMLYIQEKHIRNRHPGGFIRALPPLETMETLLFHIITVGFLLLSLSLVTGIFYLENIIEQHLIHKTLLSILGWITFAILLWGRHQFGWRGRTAIKWTISGFVFLMLAYFGSKFVIELILR</sequence>
<protein>
    <submittedName>
        <fullName evidence="3">Inner membrane protein YpjD</fullName>
    </submittedName>
</protein>
<proteinExistence type="predicted"/>
<dbReference type="EMBL" id="UOFS01000014">
    <property type="protein sequence ID" value="VAW94270.1"/>
    <property type="molecule type" value="Genomic_DNA"/>
</dbReference>
<gene>
    <name evidence="3" type="ORF">MNBD_GAMMA22-2198</name>
</gene>
<dbReference type="AlphaFoldDB" id="A0A3B0ZYE0"/>
<dbReference type="InterPro" id="IPR002541">
    <property type="entry name" value="Cyt_c_assembly"/>
</dbReference>
<keyword evidence="1" id="KW-0812">Transmembrane</keyword>
<evidence type="ECO:0000313" key="3">
    <source>
        <dbReference type="EMBL" id="VAW94270.1"/>
    </source>
</evidence>
<keyword evidence="1" id="KW-1133">Transmembrane helix</keyword>
<dbReference type="PANTHER" id="PTHR38034:SF1">
    <property type="entry name" value="INNER MEMBRANE PROTEIN YPJD"/>
    <property type="match status" value="1"/>
</dbReference>
<feature type="transmembrane region" description="Helical" evidence="1">
    <location>
        <begin position="177"/>
        <end position="200"/>
    </location>
</feature>
<dbReference type="PANTHER" id="PTHR38034">
    <property type="entry name" value="INNER MEMBRANE PROTEIN YPJD"/>
    <property type="match status" value="1"/>
</dbReference>
<dbReference type="GO" id="GO:0005886">
    <property type="term" value="C:plasma membrane"/>
    <property type="evidence" value="ECO:0007669"/>
    <property type="project" value="TreeGrafter"/>
</dbReference>
<dbReference type="GO" id="GO:0017004">
    <property type="term" value="P:cytochrome complex assembly"/>
    <property type="evidence" value="ECO:0007669"/>
    <property type="project" value="InterPro"/>
</dbReference>
<feature type="transmembrane region" description="Helical" evidence="1">
    <location>
        <begin position="6"/>
        <end position="24"/>
    </location>
</feature>
<feature type="domain" description="Cytochrome c assembly protein" evidence="2">
    <location>
        <begin position="43"/>
        <end position="264"/>
    </location>
</feature>
<feature type="transmembrane region" description="Helical" evidence="1">
    <location>
        <begin position="212"/>
        <end position="228"/>
    </location>
</feature>
<organism evidence="3">
    <name type="scientific">hydrothermal vent metagenome</name>
    <dbReference type="NCBI Taxonomy" id="652676"/>
    <lineage>
        <taxon>unclassified sequences</taxon>
        <taxon>metagenomes</taxon>
        <taxon>ecological metagenomes</taxon>
    </lineage>
</organism>
<keyword evidence="1" id="KW-0472">Membrane</keyword>
<feature type="transmembrane region" description="Helical" evidence="1">
    <location>
        <begin position="130"/>
        <end position="151"/>
    </location>
</feature>
<dbReference type="InterPro" id="IPR052372">
    <property type="entry name" value="YpjD/HemX"/>
</dbReference>
<name>A0A3B0ZYE0_9ZZZZ</name>
<feature type="transmembrane region" description="Helical" evidence="1">
    <location>
        <begin position="93"/>
        <end position="110"/>
    </location>
</feature>
<feature type="transmembrane region" description="Helical" evidence="1">
    <location>
        <begin position="64"/>
        <end position="86"/>
    </location>
</feature>